<dbReference type="RefSeq" id="WP_026137879.1">
    <property type="nucleotide sequence ID" value="NZ_CP023714.1"/>
</dbReference>
<evidence type="ECO:0000313" key="1">
    <source>
        <dbReference type="EMBL" id="CDZ87777.1"/>
    </source>
</evidence>
<dbReference type="eggNOG" id="ENOG50347YG">
    <property type="taxonomic scope" value="Bacteria"/>
</dbReference>
<gene>
    <name evidence="1" type="ORF">RHRU231_340003</name>
</gene>
<dbReference type="EMBL" id="CCSD01000044">
    <property type="protein sequence ID" value="CDZ87777.1"/>
    <property type="molecule type" value="Genomic_DNA"/>
</dbReference>
<organism evidence="1 2">
    <name type="scientific">Rhodococcus ruber</name>
    <dbReference type="NCBI Taxonomy" id="1830"/>
    <lineage>
        <taxon>Bacteria</taxon>
        <taxon>Bacillati</taxon>
        <taxon>Actinomycetota</taxon>
        <taxon>Actinomycetes</taxon>
        <taxon>Mycobacteriales</taxon>
        <taxon>Nocardiaceae</taxon>
        <taxon>Rhodococcus</taxon>
    </lineage>
</organism>
<reference evidence="1 2" key="1">
    <citation type="journal article" date="2014" name="Genome Announc.">
        <title>Draft Genome Sequence of Propane- and Butane-Oxidizing Actinobacterium Rhodococcus ruber IEGM 231.</title>
        <authorList>
            <person name="Ivshina I.B."/>
            <person name="Kuyukina M.S."/>
            <person name="Krivoruchko A.V."/>
            <person name="Barbe V."/>
            <person name="Fischer C."/>
        </authorList>
    </citation>
    <scope>NUCLEOTIDE SEQUENCE [LARGE SCALE GENOMIC DNA]</scope>
</reference>
<dbReference type="AlphaFoldDB" id="A0A098BHT2"/>
<evidence type="ECO:0000313" key="2">
    <source>
        <dbReference type="Proteomes" id="UP000042997"/>
    </source>
</evidence>
<sequence length="120" mass="12900">MTQDVEKRWRDPRTARSAVRYAAVVVVAALLLMAAVVIWAAANGDRCADEEFLVCTDPARLVLALGPTAILLLGAVGAFVQTYRVWRSGGTWPIWHGTGWGLMILTLVYGTISSGVLVTG</sequence>
<dbReference type="GeneID" id="66837207"/>
<dbReference type="Proteomes" id="UP000042997">
    <property type="component" value="Unassembled WGS sequence"/>
</dbReference>
<protein>
    <submittedName>
        <fullName evidence="1">Integral membrane protein</fullName>
    </submittedName>
</protein>
<name>A0A098BHT2_9NOCA</name>
<accession>A0A098BHT2</accession>
<proteinExistence type="predicted"/>